<organism evidence="8 9">
    <name type="scientific">Ceratopteris richardii</name>
    <name type="common">Triangle waterfern</name>
    <dbReference type="NCBI Taxonomy" id="49495"/>
    <lineage>
        <taxon>Eukaryota</taxon>
        <taxon>Viridiplantae</taxon>
        <taxon>Streptophyta</taxon>
        <taxon>Embryophyta</taxon>
        <taxon>Tracheophyta</taxon>
        <taxon>Polypodiopsida</taxon>
        <taxon>Polypodiidae</taxon>
        <taxon>Polypodiales</taxon>
        <taxon>Pteridineae</taxon>
        <taxon>Pteridaceae</taxon>
        <taxon>Parkerioideae</taxon>
        <taxon>Ceratopteris</taxon>
    </lineage>
</organism>
<dbReference type="PANTHER" id="PTHR11735:SF6">
    <property type="entry name" value="TRNA N6-ADENOSINE THREONYLCARBAMOYLTRANSFERASE, MITOCHONDRIAL"/>
    <property type="match status" value="1"/>
</dbReference>
<keyword evidence="6" id="KW-0496">Mitochondrion</keyword>
<keyword evidence="4 6" id="KW-0012">Acyltransferase</keyword>
<dbReference type="NCBIfam" id="TIGR03723">
    <property type="entry name" value="T6A_TsaD_YgjD"/>
    <property type="match status" value="1"/>
</dbReference>
<dbReference type="HAMAP" id="MF_01445">
    <property type="entry name" value="TsaD"/>
    <property type="match status" value="1"/>
</dbReference>
<dbReference type="PANTHER" id="PTHR11735">
    <property type="entry name" value="TRNA N6-ADENOSINE THREONYLCARBAMOYLTRANSFERASE"/>
    <property type="match status" value="1"/>
</dbReference>
<dbReference type="Proteomes" id="UP000825935">
    <property type="component" value="Chromosome 1"/>
</dbReference>
<dbReference type="CDD" id="cd24134">
    <property type="entry name" value="ASKHA_NBD_OSGEPL1_QRI7_euk"/>
    <property type="match status" value="1"/>
</dbReference>
<comment type="catalytic activity">
    <reaction evidence="5 6">
        <text>L-threonylcarbamoyladenylate + adenosine(37) in tRNA = N(6)-L-threonylcarbamoyladenosine(37) in tRNA + AMP + H(+)</text>
        <dbReference type="Rhea" id="RHEA:37059"/>
        <dbReference type="Rhea" id="RHEA-COMP:10162"/>
        <dbReference type="Rhea" id="RHEA-COMP:10163"/>
        <dbReference type="ChEBI" id="CHEBI:15378"/>
        <dbReference type="ChEBI" id="CHEBI:73682"/>
        <dbReference type="ChEBI" id="CHEBI:74411"/>
        <dbReference type="ChEBI" id="CHEBI:74418"/>
        <dbReference type="ChEBI" id="CHEBI:456215"/>
        <dbReference type="EC" id="2.3.1.234"/>
    </reaction>
</comment>
<comment type="similarity">
    <text evidence="6">Belongs to the KAE1 / TsaD family.</text>
</comment>
<dbReference type="Gene3D" id="3.30.420.40">
    <property type="match status" value="2"/>
</dbReference>
<evidence type="ECO:0000313" key="8">
    <source>
        <dbReference type="EMBL" id="KAH7446841.1"/>
    </source>
</evidence>
<dbReference type="EMBL" id="CM035406">
    <property type="protein sequence ID" value="KAH7446841.1"/>
    <property type="molecule type" value="Genomic_DNA"/>
</dbReference>
<comment type="cofactor">
    <cofactor evidence="6">
        <name>a divalent metal cation</name>
        <dbReference type="ChEBI" id="CHEBI:60240"/>
    </cofactor>
    <text evidence="6">Binds 1 divalent metal cation per subunit.</text>
</comment>
<protein>
    <recommendedName>
        <fullName evidence="6">Glycoprotease 1</fullName>
    </recommendedName>
</protein>
<dbReference type="FunFam" id="3.30.420.40:FF:000012">
    <property type="entry name" value="tRNA N6-adenosine threonylcarbamoyltransferase"/>
    <property type="match status" value="1"/>
</dbReference>
<accession>A0A8T2VEF8</accession>
<reference evidence="8" key="1">
    <citation type="submission" date="2021-08" db="EMBL/GenBank/DDBJ databases">
        <title>WGS assembly of Ceratopteris richardii.</title>
        <authorList>
            <person name="Marchant D.B."/>
            <person name="Chen G."/>
            <person name="Jenkins J."/>
            <person name="Shu S."/>
            <person name="Leebens-Mack J."/>
            <person name="Grimwood J."/>
            <person name="Schmutz J."/>
            <person name="Soltis P."/>
            <person name="Soltis D."/>
            <person name="Chen Z.-H."/>
        </authorList>
    </citation>
    <scope>NUCLEOTIDE SEQUENCE</scope>
    <source>
        <strain evidence="8">Whitten #5841</strain>
        <tissue evidence="8">Leaf</tissue>
    </source>
</reference>
<feature type="domain" description="Gcp-like" evidence="7">
    <location>
        <begin position="107"/>
        <end position="410"/>
    </location>
</feature>
<dbReference type="GO" id="GO:0005739">
    <property type="term" value="C:mitochondrion"/>
    <property type="evidence" value="ECO:0007669"/>
    <property type="project" value="UniProtKB-SubCell"/>
</dbReference>
<comment type="function">
    <text evidence="6">Required for the formation of a threonylcarbamoyl group on adenosine at position 37 (t(6)A37) in mitochondrial tRNAs that read codons beginning with adenine. Probably involved in the transfer of the threonylcarbamoyl moiety of threonylcarbamoyl-AMP (TC-AMP) to the N6 group of A37. Involved in mitochondrial genome maintenance.</text>
</comment>
<dbReference type="PRINTS" id="PR00789">
    <property type="entry name" value="OSIALOPTASE"/>
</dbReference>
<evidence type="ECO:0000256" key="2">
    <source>
        <dbReference type="ARBA" id="ARBA00022694"/>
    </source>
</evidence>
<keyword evidence="1 6" id="KW-0808">Transferase</keyword>
<comment type="subcellular location">
    <subcellularLocation>
        <location evidence="6">Mitochondrion</location>
    </subcellularLocation>
</comment>
<dbReference type="InterPro" id="IPR022450">
    <property type="entry name" value="TsaD"/>
</dbReference>
<keyword evidence="3 6" id="KW-0479">Metal-binding</keyword>
<evidence type="ECO:0000256" key="4">
    <source>
        <dbReference type="ARBA" id="ARBA00023315"/>
    </source>
</evidence>
<keyword evidence="9" id="KW-1185">Reference proteome</keyword>
<gene>
    <name evidence="6" type="primary">GCP1</name>
    <name evidence="8" type="ORF">KP509_01G078900</name>
</gene>
<evidence type="ECO:0000259" key="7">
    <source>
        <dbReference type="Pfam" id="PF00814"/>
    </source>
</evidence>
<sequence length="476" mass="51977">MRSLTGHCKVVGSVLAMMMKEMGPCYLQNHCACRLALSYPAFASTSNTRKLVSCSLYTEPSCKEGLAKEPRNMQYVSKVDRPENVYILGIETSCDDTAAAVVRGDGKILSEVVSSQAEMLTQYGGVFPKIAEEGHAKAIDKVVSEALFQAGIKESGLSAVAVTIGPGLSLCLRVGVRKARSLTKIHRLPWIGVHHMEGHALVARLTDPQLEFPFLVLLVSGGHNLLLLAQKVGDYIQLGTTLDDAIGEAYDKTARELGLDLSKGGGPALERLALEGDDKAFNFSVPMRSVQDCNFSFAGLKTRVKMLISSQDIKPSIVHIDEANAEDRQIRADIAASFQRVAVLHLEDRCDRAIEWAKSMAPIRSLVVSGGVASNKVVRERLRNLAEKHGLRITCPPPRLCTDNGVMIAWTGVEHFKLGRIQPPPPLDEPDDCYLDLRPRWQLGEIYAGGLRTARSLKSTNAHPSLTAEMRIHSSM</sequence>
<dbReference type="OrthoDB" id="10259622at2759"/>
<dbReference type="GO" id="GO:0002949">
    <property type="term" value="P:tRNA threonylcarbamoyladenosine modification"/>
    <property type="evidence" value="ECO:0007669"/>
    <property type="project" value="UniProtKB-UniRule"/>
</dbReference>
<dbReference type="PROSITE" id="PS01016">
    <property type="entry name" value="GLYCOPROTEASE"/>
    <property type="match status" value="1"/>
</dbReference>
<dbReference type="OMA" id="NAAMIGC"/>
<dbReference type="InterPro" id="IPR043129">
    <property type="entry name" value="ATPase_NBD"/>
</dbReference>
<dbReference type="GO" id="GO:0046872">
    <property type="term" value="F:metal ion binding"/>
    <property type="evidence" value="ECO:0007669"/>
    <property type="project" value="UniProtKB-KW"/>
</dbReference>
<dbReference type="NCBIfam" id="TIGR00329">
    <property type="entry name" value="gcp_kae1"/>
    <property type="match status" value="1"/>
</dbReference>
<proteinExistence type="inferred from homology"/>
<dbReference type="SUPFAM" id="SSF53067">
    <property type="entry name" value="Actin-like ATPase domain"/>
    <property type="match status" value="1"/>
</dbReference>
<evidence type="ECO:0000256" key="6">
    <source>
        <dbReference type="HAMAP-Rule" id="MF_03179"/>
    </source>
</evidence>
<keyword evidence="2 6" id="KW-0819">tRNA processing</keyword>
<dbReference type="InterPro" id="IPR000905">
    <property type="entry name" value="Gcp-like_dom"/>
</dbReference>
<evidence type="ECO:0000313" key="9">
    <source>
        <dbReference type="Proteomes" id="UP000825935"/>
    </source>
</evidence>
<dbReference type="InterPro" id="IPR017861">
    <property type="entry name" value="KAE1/TsaD"/>
</dbReference>
<comment type="subunit">
    <text evidence="6">Homodimer.</text>
</comment>
<comment type="caution">
    <text evidence="8">The sequence shown here is derived from an EMBL/GenBank/DDBJ whole genome shotgun (WGS) entry which is preliminary data.</text>
</comment>
<dbReference type="AlphaFoldDB" id="A0A8T2VEF8"/>
<name>A0A8T2VEF8_CERRI</name>
<evidence type="ECO:0000256" key="1">
    <source>
        <dbReference type="ARBA" id="ARBA00022679"/>
    </source>
</evidence>
<evidence type="ECO:0000256" key="5">
    <source>
        <dbReference type="ARBA" id="ARBA00048117"/>
    </source>
</evidence>
<dbReference type="FunFam" id="3.30.420.40:FF:000133">
    <property type="entry name" value="Probable tRNA N6-adenosine threonylcarbamoyltransferase, mitochondrial"/>
    <property type="match status" value="1"/>
</dbReference>
<dbReference type="Pfam" id="PF00814">
    <property type="entry name" value="TsaD"/>
    <property type="match status" value="1"/>
</dbReference>
<evidence type="ECO:0000256" key="3">
    <source>
        <dbReference type="ARBA" id="ARBA00022723"/>
    </source>
</evidence>
<dbReference type="InterPro" id="IPR017860">
    <property type="entry name" value="Peptidase_M22_CS"/>
</dbReference>
<dbReference type="GO" id="GO:0061711">
    <property type="term" value="F:tRNA N(6)-L-threonylcarbamoyladenine synthase activity"/>
    <property type="evidence" value="ECO:0007669"/>
    <property type="project" value="UniProtKB-EC"/>
</dbReference>